<gene>
    <name evidence="25" type="ORF">SPAPADRAFT_153174</name>
</gene>
<dbReference type="InterPro" id="IPR044107">
    <property type="entry name" value="PIKKc_ATM"/>
</dbReference>
<dbReference type="SMART" id="SM01343">
    <property type="entry name" value="FATC"/>
    <property type="match status" value="1"/>
</dbReference>
<dbReference type="GO" id="GO:0000781">
    <property type="term" value="C:chromosome, telomeric region"/>
    <property type="evidence" value="ECO:0007669"/>
    <property type="project" value="UniProtKB-SubCell"/>
</dbReference>
<evidence type="ECO:0000256" key="19">
    <source>
        <dbReference type="ARBA" id="ARBA00048679"/>
    </source>
</evidence>
<keyword evidence="13 20" id="KW-0067">ATP-binding</keyword>
<keyword evidence="10 20" id="KW-0547">Nucleotide-binding</keyword>
<feature type="domain" description="PI3K/PI4K catalytic" evidence="22">
    <location>
        <begin position="2552"/>
        <end position="2861"/>
    </location>
</feature>
<comment type="subunit">
    <text evidence="4">Associates with DNA double-strand breaks.</text>
</comment>
<dbReference type="EMBL" id="GL996502">
    <property type="protein sequence ID" value="EGW32355.1"/>
    <property type="molecule type" value="Genomic_DNA"/>
</dbReference>
<dbReference type="GO" id="GO:0106310">
    <property type="term" value="F:protein serine kinase activity"/>
    <property type="evidence" value="ECO:0007669"/>
    <property type="project" value="RHEA"/>
</dbReference>
<evidence type="ECO:0000256" key="12">
    <source>
        <dbReference type="ARBA" id="ARBA00022777"/>
    </source>
</evidence>
<dbReference type="InterPro" id="IPR038980">
    <property type="entry name" value="ATM_plant"/>
</dbReference>
<evidence type="ECO:0000256" key="1">
    <source>
        <dbReference type="ARBA" id="ARBA00004123"/>
    </source>
</evidence>
<dbReference type="OMA" id="IYMGWSP"/>
<keyword evidence="8 20" id="KW-0723">Serine/threonine-protein kinase</keyword>
<dbReference type="InParanoid" id="G3AMU1"/>
<evidence type="ECO:0000256" key="11">
    <source>
        <dbReference type="ARBA" id="ARBA00022763"/>
    </source>
</evidence>
<dbReference type="CDD" id="cd05171">
    <property type="entry name" value="PIKKc_ATM"/>
    <property type="match status" value="1"/>
</dbReference>
<comment type="function">
    <text evidence="17 20">Serine/threonine protein kinase which activates checkpoint signaling upon genotoxic stresses such as ionizing radiation (IR), ultraviolet light (UV), or DNA replication stalling, thereby acting as a DNA damage sensor. Recognizes the substrate consensus sequence [ST]-Q. Phosphorylates histone H2A to form H2AS128ph (gamma-H2A) at sites of DNA damage, involved in the regulation of DNA damage response mechanism. Required for the control of telomere length and genome stability.</text>
</comment>
<evidence type="ECO:0000256" key="2">
    <source>
        <dbReference type="ARBA" id="ARBA00004574"/>
    </source>
</evidence>
<evidence type="ECO:0000256" key="20">
    <source>
        <dbReference type="RuleBase" id="RU365027"/>
    </source>
</evidence>
<dbReference type="SMART" id="SM01342">
    <property type="entry name" value="TAN"/>
    <property type="match status" value="1"/>
</dbReference>
<reference evidence="25 26" key="1">
    <citation type="journal article" date="2011" name="Proc. Natl. Acad. Sci. U.S.A.">
        <title>Comparative genomics of xylose-fermenting fungi for enhanced biofuel production.</title>
        <authorList>
            <person name="Wohlbach D.J."/>
            <person name="Kuo A."/>
            <person name="Sato T.K."/>
            <person name="Potts K.M."/>
            <person name="Salamov A.A."/>
            <person name="LaButti K.M."/>
            <person name="Sun H."/>
            <person name="Clum A."/>
            <person name="Pangilinan J.L."/>
            <person name="Lindquist E.A."/>
            <person name="Lucas S."/>
            <person name="Lapidus A."/>
            <person name="Jin M."/>
            <person name="Gunawan C."/>
            <person name="Balan V."/>
            <person name="Dale B.E."/>
            <person name="Jeffries T.W."/>
            <person name="Zinkel R."/>
            <person name="Barry K.W."/>
            <person name="Grigoriev I.V."/>
            <person name="Gasch A.P."/>
        </authorList>
    </citation>
    <scope>NUCLEOTIDE SEQUENCE [LARGE SCALE GENOMIC DNA]</scope>
    <source>
        <strain evidence="26">NRRL Y-27907 / 11-Y1</strain>
    </source>
</reference>
<dbReference type="OrthoDB" id="381190at2759"/>
<dbReference type="Gene3D" id="3.30.1010.10">
    <property type="entry name" value="Phosphatidylinositol 3-kinase Catalytic Subunit, Chain A, domain 4"/>
    <property type="match status" value="1"/>
</dbReference>
<dbReference type="GO" id="GO:0005524">
    <property type="term" value="F:ATP binding"/>
    <property type="evidence" value="ECO:0007669"/>
    <property type="project" value="UniProtKB-KW"/>
</dbReference>
<dbReference type="GeneID" id="18870945"/>
<evidence type="ECO:0000313" key="26">
    <source>
        <dbReference type="Proteomes" id="UP000000709"/>
    </source>
</evidence>
<dbReference type="Pfam" id="PF02260">
    <property type="entry name" value="FATC"/>
    <property type="match status" value="1"/>
</dbReference>
<dbReference type="Pfam" id="PF11640">
    <property type="entry name" value="TAN"/>
    <property type="match status" value="1"/>
</dbReference>
<evidence type="ECO:0000256" key="5">
    <source>
        <dbReference type="ARBA" id="ARBA00012513"/>
    </source>
</evidence>
<evidence type="ECO:0000256" key="6">
    <source>
        <dbReference type="ARBA" id="ARBA00014619"/>
    </source>
</evidence>
<dbReference type="GO" id="GO:0004674">
    <property type="term" value="F:protein serine/threonine kinase activity"/>
    <property type="evidence" value="ECO:0007669"/>
    <property type="project" value="UniProtKB-KW"/>
</dbReference>
<dbReference type="Proteomes" id="UP000000709">
    <property type="component" value="Unassembled WGS sequence"/>
</dbReference>
<feature type="domain" description="FATC" evidence="24">
    <location>
        <begin position="2863"/>
        <end position="2895"/>
    </location>
</feature>
<dbReference type="InterPro" id="IPR003152">
    <property type="entry name" value="FATC_dom"/>
</dbReference>
<evidence type="ECO:0000259" key="22">
    <source>
        <dbReference type="PROSITE" id="PS50290"/>
    </source>
</evidence>
<dbReference type="EC" id="2.7.11.1" evidence="5 20"/>
<dbReference type="InterPro" id="IPR036940">
    <property type="entry name" value="PI3/4_kinase_cat_sf"/>
</dbReference>
<dbReference type="PROSITE" id="PS51189">
    <property type="entry name" value="FAT"/>
    <property type="match status" value="1"/>
</dbReference>
<evidence type="ECO:0000256" key="4">
    <source>
        <dbReference type="ARBA" id="ARBA00011370"/>
    </source>
</evidence>
<dbReference type="FunCoup" id="G3AMU1">
    <property type="interactions" value="91"/>
</dbReference>
<evidence type="ECO:0000256" key="18">
    <source>
        <dbReference type="ARBA" id="ARBA00047899"/>
    </source>
</evidence>
<accession>G3AMU1</accession>
<evidence type="ECO:0000256" key="13">
    <source>
        <dbReference type="ARBA" id="ARBA00022840"/>
    </source>
</evidence>
<dbReference type="Pfam" id="PF00454">
    <property type="entry name" value="PI3_PI4_kinase"/>
    <property type="match status" value="1"/>
</dbReference>
<dbReference type="GO" id="GO:0035556">
    <property type="term" value="P:intracellular signal transduction"/>
    <property type="evidence" value="ECO:0007669"/>
    <property type="project" value="UniProtKB-ARBA"/>
</dbReference>
<proteinExistence type="inferred from homology"/>
<dbReference type="PANTHER" id="PTHR37079">
    <property type="entry name" value="SERINE/THREONINE-PROTEIN KINASE ATM"/>
    <property type="match status" value="1"/>
</dbReference>
<comment type="catalytic activity">
    <reaction evidence="18 20">
        <text>L-threonyl-[protein] + ATP = O-phospho-L-threonyl-[protein] + ADP + H(+)</text>
        <dbReference type="Rhea" id="RHEA:46608"/>
        <dbReference type="Rhea" id="RHEA-COMP:11060"/>
        <dbReference type="Rhea" id="RHEA-COMP:11605"/>
        <dbReference type="ChEBI" id="CHEBI:15378"/>
        <dbReference type="ChEBI" id="CHEBI:30013"/>
        <dbReference type="ChEBI" id="CHEBI:30616"/>
        <dbReference type="ChEBI" id="CHEBI:61977"/>
        <dbReference type="ChEBI" id="CHEBI:456216"/>
        <dbReference type="EC" id="2.7.11.1"/>
    </reaction>
</comment>
<evidence type="ECO:0000313" key="25">
    <source>
        <dbReference type="EMBL" id="EGW32355.1"/>
    </source>
</evidence>
<dbReference type="PROSITE" id="PS51190">
    <property type="entry name" value="FATC"/>
    <property type="match status" value="1"/>
</dbReference>
<comment type="subcellular location">
    <subcellularLocation>
        <location evidence="2 20">Chromosome</location>
        <location evidence="2 20">Telomere</location>
    </subcellularLocation>
    <subcellularLocation>
        <location evidence="1 20">Nucleus</location>
    </subcellularLocation>
</comment>
<name>G3AMU1_SPAPN</name>
<comment type="similarity">
    <text evidence="3 20">Belongs to the PI3/PI4-kinase family. ATM subfamily.</text>
</comment>
<keyword evidence="15 20" id="KW-0779">Telomere</keyword>
<keyword evidence="9 20" id="KW-0808">Transferase</keyword>
<evidence type="ECO:0000256" key="8">
    <source>
        <dbReference type="ARBA" id="ARBA00022527"/>
    </source>
</evidence>
<dbReference type="GO" id="GO:0005634">
    <property type="term" value="C:nucleus"/>
    <property type="evidence" value="ECO:0007669"/>
    <property type="project" value="UniProtKB-SubCell"/>
</dbReference>
<protein>
    <recommendedName>
        <fullName evidence="6 20">Serine/threonine-protein kinase Tel1</fullName>
        <ecNumber evidence="5 20">2.7.11.1</ecNumber>
    </recommendedName>
</protein>
<evidence type="ECO:0000256" key="7">
    <source>
        <dbReference type="ARBA" id="ARBA00022454"/>
    </source>
</evidence>
<evidence type="ECO:0000256" key="10">
    <source>
        <dbReference type="ARBA" id="ARBA00022741"/>
    </source>
</evidence>
<keyword evidence="12 20" id="KW-0418">Kinase</keyword>
<evidence type="ECO:0000256" key="17">
    <source>
        <dbReference type="ARBA" id="ARBA00025079"/>
    </source>
</evidence>
<dbReference type="RefSeq" id="XP_007375631.1">
    <property type="nucleotide sequence ID" value="XM_007375569.1"/>
</dbReference>
<evidence type="ECO:0000256" key="9">
    <source>
        <dbReference type="ARBA" id="ARBA00022679"/>
    </source>
</evidence>
<dbReference type="PROSITE" id="PS00915">
    <property type="entry name" value="PI3_4_KINASE_1"/>
    <property type="match status" value="1"/>
</dbReference>
<dbReference type="PANTHER" id="PTHR37079:SF4">
    <property type="entry name" value="SERINE_THREONINE-PROTEIN KINASE ATM"/>
    <property type="match status" value="1"/>
</dbReference>
<dbReference type="KEGG" id="spaa:SPAPADRAFT_153174"/>
<evidence type="ECO:0000256" key="3">
    <source>
        <dbReference type="ARBA" id="ARBA00010769"/>
    </source>
</evidence>
<organism evidence="26">
    <name type="scientific">Spathaspora passalidarum (strain NRRL Y-27907 / 11-Y1)</name>
    <dbReference type="NCBI Taxonomy" id="619300"/>
    <lineage>
        <taxon>Eukaryota</taxon>
        <taxon>Fungi</taxon>
        <taxon>Dikarya</taxon>
        <taxon>Ascomycota</taxon>
        <taxon>Saccharomycotina</taxon>
        <taxon>Pichiomycetes</taxon>
        <taxon>Debaryomycetaceae</taxon>
        <taxon>Spathaspora</taxon>
    </lineage>
</organism>
<dbReference type="InterPro" id="IPR000403">
    <property type="entry name" value="PI3/4_kinase_cat_dom"/>
</dbReference>
<dbReference type="InterPro" id="IPR014009">
    <property type="entry name" value="PIK_FAT"/>
</dbReference>
<evidence type="ECO:0000259" key="24">
    <source>
        <dbReference type="PROSITE" id="PS51190"/>
    </source>
</evidence>
<keyword evidence="26" id="KW-1185">Reference proteome</keyword>
<dbReference type="SMART" id="SM00146">
    <property type="entry name" value="PI3Kc"/>
    <property type="match status" value="1"/>
</dbReference>
<keyword evidence="11 20" id="KW-0227">DNA damage</keyword>
<keyword evidence="7 20" id="KW-0158">Chromosome</keyword>
<sequence>MSTLDIDKLVASLISSKIKERNDALSLLETISISKFKLSSDQFKILTQAILKLIEHESRVYYNNKSSPVESRLSLSSYYLRLLTEKSIEDTSKTLRNRIYIDLCNGIMEHFFIESGIQLEPCSIDFMKTISAILNVGYVKEHLNKKSWVTIYNFLLDIIEQSIISDADSLSLSRSNEMLFVETYNALQYLLQCDKDISVNYIEIYEDNNYFRLLSALDKTIQVLKKENIAVIMVFRIINKLIITISTVNFRFVNKMIKLGIQLMIFFNGTQWGKLHEQFLIFINLPATHKLIHLHHLPKLIGEGFIPGDILDPGLLDQEDEEESIKSQVEQGDMNKEEVLLYHIRILLQNLIKRASTSDFELKPNQIGIYLPAKSVQLNHDDWFQFKSVYLKSEDSKSWMLISGITKLLDTYFEFKSILQETSSDPNSSLFGNSMFIGNSRNKRQKLETIGDALNHSRNITEFCNRLIHSKNSTEHQILGLKIITFRLEMQKIVYNPQYNKSSQLTESTTSTEVTKTFINSNTTLDILLSNSDEGDFNRNVIFKNILGTFDNVKLNFWSLLASRAIILEEIWTESDTRTLPQYVGQILKLCFLLIKQQQTVAMACNLIFLIVFQQSNKLNELVDDSLLIQLGSLIDLAEISGPCSISEESFQYWFAIYKLSIDVNLPKKDILAVRIQDWLLSKWEGTLQNQDLDILFYSNIAEFVYWLAGNQCDYRIINYLHQLYNGSNKEVFYFTQTFRELESWLFLEPVYSTPHIIFDYNMVSLPGSISLNQIFEKVTETFKLYNSSDVSNKRYLQWLAITQRISDKFKLMDSFCSSTDGLDYHLQMGIAYFRQQNISAGECLDLIEVIVPEDLECFEMFVKAGIFEKLVNSFKSEIYSRTTSKHKVNANQTQEDGFEREFSAVRDANTPSTPASNEKMVNLLQLKYMKPHSLKVLERLGSCYKTPEELIKALVKYLEYLEGVDLLLAVLYCVKSVVPICTTISTFSKFITTIGEKLLGNQHSERNELVLTSILDLMSYVVENNQAEKQCNDISKWLIQCGERELILTESSVIAYCDLLVKQYKHMEPAKSELFHQFAKATNNVKVNLADNITVGTISGSQEDDQEIVSLYNKLFETFPDPQQSVETAGTYALFFTRLSLKSSSLFYCSIFNLLQCSRFSFFMPYLEACLQTICQQRQMKGPLELFKTAKLDILCYWWKLDDIERFPFNLFDYPDLQTFYRENYRELSAVSISTSRNITAKSNADFIENLASLKNTDSATLVSESLSLIVSVAYSSQGIRNEVFDIIQQYFQGSFKQEFKDKLSMIVLEIIKFTEIPDNKEFTDYFRGNELASIFESSFTKVDQGSVVISFKSSLELIKKLVVKYHGSANDFWNVKQVYFLIRRVSTILSVIQNPDQIKIALTKISLILVLGGYGSIDLYVTRLLVSIIRNLPVECFDYKPFVSSILVCFHDLFHHKYEQEESLPLVIQILELSFSYADIDKDLVRYIEVYTRDFEGMNSIRQFLDGIVEIYKQNDTCPKLLHSSMLESCLETLDFCQKDASVFIRLISHIFPYVGIFDHAGDRLPVVENLLRIDQAELKYFNKDFKIWIADYLSQFYLGGGALQEIKVLDKDEYNGIKGEEFEKEVSFFDFIFDKIIDQISGSDFDSAACAESILGVLIMKFQHNNKEFEKFLNFKEIYKTYKDQILSIDFHTCALLNDELDVDYLGDSLSDIIENLESFLEADLELWTTRLYLVLLQELAPYTSIAPLLSTFVIKVKSFAKESLAELICYYLVLKGKPGEKTIISILNAFVNSHNSKRSVARIFLKIITTIRIGAYKNLDKFLDVFEKVDVLSFYKLAVKNKHFRTAMMLFEDAVTLEQPGATLEDEYPSLRTVYESLDDDDLIYGLPEKPSLEYAISLEHRHGYSAELLQYSSAGFDSDITLTGKSTNYNIVESLSENGLLGVSRLINRSTGSIINCAEPFEWSWKLSQWDLPVTGTATKENEVIYKTLKQIHDYSINANDCQNMVLNVLENKLPSSESNLSIKEYRTQIIRWMKTMSEISTISSIVNYQDGKFSKFVKSYNQRTRWFEDSDLEMSENIMLARRTAFQLLSTKLKKPRSELTSNYDLSKIHLSEDEIWLGSLNDLVRYNNLTRQAGESQKMVTSTMLIDGISKSKFDNAEHSLRLNVSNLCMYQTAQMLWTQGNSSVPVLMMKELYDRGGVDIKEVGISIDKCLIRAKMVSWMSESRQELSSNIMEKHVMPVANMALSMADIQQAAKVFQLFAHFCEAQYKSKSLNEAISKLEKRVANKQKEINELKDHYGKTAVPDSEKKTVQKFYSKLKMSFNSESMDLKSLVQSRDLFSTKAVEYYLESIIVGDDVEEDLDKFFALWLEQSSNETLNSRIKASILSLPSFKLINWCIQLISRLTKDATEFQSILQELIINMCVDHPHHSLYLLISLRKHKQTAETTSNPLLLSKCSAADIIWDELLHKDDHVIENLLLPIEKFSDECVKLAAYKANKGKTLNLEKLNVGSYWLKQLPSIPPPTKFLKVDQTKAYNNVPVLVSVEHKLTIASSGLSLPKIATFNLSDGTQHKILLKHGTDDLRQDSIMEQVFNKVNNIFAQDRECKKRKLRIRTYNVVPLGPQSGIIEFVPNTTALIDIIKPYHDAHDRIKYEKAREIMKACQSKDKSERLREYERITVGLEPVLRYFFQGTFLNPDAWFSSRIKYTHGVATSSIVGYVLGLGDRHCNNILLDKNSGEPVHIDLGVAFDQGKRLPVPETVPFRLTRDIVDGFGVTGVEGVFKKSCEHTLRVLRSNRDHIISILDVLRWDPLYSWTLSPLRKKRLQDDDTNVGFQPEEDGSEAGRAVQVVADKLTAGGLSIEASVRELVQEATNPQNLALIYFGWCPFF</sequence>
<feature type="coiled-coil region" evidence="21">
    <location>
        <begin position="2277"/>
        <end position="2304"/>
    </location>
</feature>
<dbReference type="InterPro" id="IPR018936">
    <property type="entry name" value="PI3/4_kinase_CS"/>
</dbReference>
<keyword evidence="16 20" id="KW-0539">Nucleus</keyword>
<evidence type="ECO:0000259" key="23">
    <source>
        <dbReference type="PROSITE" id="PS51189"/>
    </source>
</evidence>
<dbReference type="eggNOG" id="KOG0892">
    <property type="taxonomic scope" value="Eukaryota"/>
</dbReference>
<dbReference type="FunFam" id="3.30.1010.10:FF:000032">
    <property type="entry name" value="Serine/threonine-protein kinase TEL1"/>
    <property type="match status" value="1"/>
</dbReference>
<feature type="domain" description="FAT" evidence="23">
    <location>
        <begin position="1837"/>
        <end position="2447"/>
    </location>
</feature>
<dbReference type="SUPFAM" id="SSF56112">
    <property type="entry name" value="Protein kinase-like (PK-like)"/>
    <property type="match status" value="1"/>
</dbReference>
<dbReference type="InterPro" id="IPR021668">
    <property type="entry name" value="TAN"/>
</dbReference>
<dbReference type="GO" id="GO:0006325">
    <property type="term" value="P:chromatin organization"/>
    <property type="evidence" value="ECO:0007669"/>
    <property type="project" value="UniProtKB-KW"/>
</dbReference>
<keyword evidence="21" id="KW-0175">Coiled coil</keyword>
<evidence type="ECO:0000256" key="14">
    <source>
        <dbReference type="ARBA" id="ARBA00022853"/>
    </source>
</evidence>
<dbReference type="GO" id="GO:0006281">
    <property type="term" value="P:DNA repair"/>
    <property type="evidence" value="ECO:0007669"/>
    <property type="project" value="InterPro"/>
</dbReference>
<dbReference type="STRING" id="619300.G3AMU1"/>
<dbReference type="PROSITE" id="PS00916">
    <property type="entry name" value="PI3_4_KINASE_2"/>
    <property type="match status" value="1"/>
</dbReference>
<comment type="catalytic activity">
    <reaction evidence="19">
        <text>L-seryl-[protein] + ATP = O-phospho-L-seryl-[protein] + ADP + H(+)</text>
        <dbReference type="Rhea" id="RHEA:17989"/>
        <dbReference type="Rhea" id="RHEA-COMP:9863"/>
        <dbReference type="Rhea" id="RHEA-COMP:11604"/>
        <dbReference type="ChEBI" id="CHEBI:15378"/>
        <dbReference type="ChEBI" id="CHEBI:29999"/>
        <dbReference type="ChEBI" id="CHEBI:30616"/>
        <dbReference type="ChEBI" id="CHEBI:83421"/>
        <dbReference type="ChEBI" id="CHEBI:456216"/>
        <dbReference type="EC" id="2.7.11.1"/>
    </reaction>
</comment>
<dbReference type="Gene3D" id="1.10.1070.11">
    <property type="entry name" value="Phosphatidylinositol 3-/4-kinase, catalytic domain"/>
    <property type="match status" value="1"/>
</dbReference>
<dbReference type="InterPro" id="IPR011009">
    <property type="entry name" value="Kinase-like_dom_sf"/>
</dbReference>
<dbReference type="HOGENOM" id="CLU_000178_8_1_1"/>
<keyword evidence="14 20" id="KW-0156">Chromatin regulator</keyword>
<evidence type="ECO:0000256" key="21">
    <source>
        <dbReference type="SAM" id="Coils"/>
    </source>
</evidence>
<dbReference type="PROSITE" id="PS50290">
    <property type="entry name" value="PI3_4_KINASE_3"/>
    <property type="match status" value="1"/>
</dbReference>
<evidence type="ECO:0000256" key="16">
    <source>
        <dbReference type="ARBA" id="ARBA00023242"/>
    </source>
</evidence>
<evidence type="ECO:0000256" key="15">
    <source>
        <dbReference type="ARBA" id="ARBA00022895"/>
    </source>
</evidence>